<evidence type="ECO:0000256" key="3">
    <source>
        <dbReference type="ARBA" id="ARBA00023134"/>
    </source>
</evidence>
<dbReference type="NCBIfam" id="TIGR00231">
    <property type="entry name" value="small_GTP"/>
    <property type="match status" value="1"/>
</dbReference>
<feature type="binding site" evidence="4">
    <location>
        <begin position="22"/>
        <end position="29"/>
    </location>
    <ligand>
        <name>GTP</name>
        <dbReference type="ChEBI" id="CHEBI:37565"/>
    </ligand>
</feature>
<dbReference type="SMART" id="SM00175">
    <property type="entry name" value="RAB"/>
    <property type="match status" value="1"/>
</dbReference>
<dbReference type="Gene3D" id="3.40.50.300">
    <property type="entry name" value="P-loop containing nucleotide triphosphate hydrolases"/>
    <property type="match status" value="1"/>
</dbReference>
<keyword evidence="2 4" id="KW-0547">Nucleotide-binding</keyword>
<dbReference type="EMBL" id="JAZGQO010000006">
    <property type="protein sequence ID" value="KAK6185349.1"/>
    <property type="molecule type" value="Genomic_DNA"/>
</dbReference>
<dbReference type="SMART" id="SM00177">
    <property type="entry name" value="ARF"/>
    <property type="match status" value="1"/>
</dbReference>
<dbReference type="InterPro" id="IPR027417">
    <property type="entry name" value="P-loop_NTPase"/>
</dbReference>
<evidence type="ECO:0000313" key="7">
    <source>
        <dbReference type="EMBL" id="KAK6185349.1"/>
    </source>
</evidence>
<dbReference type="SUPFAM" id="SSF52540">
    <property type="entry name" value="P-loop containing nucleoside triphosphate hydrolases"/>
    <property type="match status" value="1"/>
</dbReference>
<feature type="binding site" evidence="4">
    <location>
        <position position="68"/>
    </location>
    <ligand>
        <name>GTP</name>
        <dbReference type="ChEBI" id="CHEBI:37565"/>
    </ligand>
</feature>
<evidence type="ECO:0000256" key="6">
    <source>
        <dbReference type="RuleBase" id="RU003925"/>
    </source>
</evidence>
<gene>
    <name evidence="7" type="ORF">SNE40_007602</name>
</gene>
<dbReference type="InterPro" id="IPR005225">
    <property type="entry name" value="Small_GTP-bd"/>
</dbReference>
<dbReference type="Pfam" id="PF00025">
    <property type="entry name" value="Arf"/>
    <property type="match status" value="1"/>
</dbReference>
<dbReference type="GO" id="GO:0046872">
    <property type="term" value="F:metal ion binding"/>
    <property type="evidence" value="ECO:0007669"/>
    <property type="project" value="UniProtKB-KW"/>
</dbReference>
<dbReference type="SMART" id="SM00178">
    <property type="entry name" value="SAR"/>
    <property type="match status" value="1"/>
</dbReference>
<keyword evidence="3 4" id="KW-0342">GTP-binding</keyword>
<dbReference type="InterPro" id="IPR006689">
    <property type="entry name" value="Small_GTPase_ARF/SAR"/>
</dbReference>
<feature type="binding site" evidence="5">
    <location>
        <position position="29"/>
    </location>
    <ligand>
        <name>Mg(2+)</name>
        <dbReference type="ChEBI" id="CHEBI:18420"/>
    </ligand>
</feature>
<evidence type="ECO:0000256" key="1">
    <source>
        <dbReference type="ARBA" id="ARBA00010290"/>
    </source>
</evidence>
<dbReference type="PANTHER" id="PTHR11711">
    <property type="entry name" value="ADP RIBOSYLATION FACTOR-RELATED"/>
    <property type="match status" value="1"/>
</dbReference>
<keyword evidence="5" id="KW-0479">Metal-binding</keyword>
<dbReference type="GO" id="GO:0005525">
    <property type="term" value="F:GTP binding"/>
    <property type="evidence" value="ECO:0007669"/>
    <property type="project" value="UniProtKB-KW"/>
</dbReference>
<evidence type="ECO:0000256" key="4">
    <source>
        <dbReference type="PIRSR" id="PIRSR606689-1"/>
    </source>
</evidence>
<feature type="binding site" evidence="4">
    <location>
        <begin position="124"/>
        <end position="127"/>
    </location>
    <ligand>
        <name>GTP</name>
        <dbReference type="ChEBI" id="CHEBI:37565"/>
    </ligand>
</feature>
<dbReference type="PROSITE" id="PS51417">
    <property type="entry name" value="ARF"/>
    <property type="match status" value="1"/>
</dbReference>
<protein>
    <recommendedName>
        <fullName evidence="9">ADP-ribosylation factor</fullName>
    </recommendedName>
</protein>
<dbReference type="InterPro" id="IPR024156">
    <property type="entry name" value="Small_GTPase_ARF"/>
</dbReference>
<keyword evidence="5" id="KW-0460">Magnesium</keyword>
<dbReference type="PRINTS" id="PR00328">
    <property type="entry name" value="SAR1GTPBP"/>
</dbReference>
<proteinExistence type="inferred from homology"/>
<dbReference type="AlphaFoldDB" id="A0AAN8JYU7"/>
<comment type="similarity">
    <text evidence="1 6">Belongs to the small GTPase superfamily. Arf family.</text>
</comment>
<dbReference type="GO" id="GO:0030010">
    <property type="term" value="P:establishment of cell polarity"/>
    <property type="evidence" value="ECO:0007669"/>
    <property type="project" value="UniProtKB-ARBA"/>
</dbReference>
<dbReference type="CDD" id="cd00878">
    <property type="entry name" value="Arf_Arl"/>
    <property type="match status" value="1"/>
</dbReference>
<evidence type="ECO:0008006" key="9">
    <source>
        <dbReference type="Google" id="ProtNLM"/>
    </source>
</evidence>
<dbReference type="FunFam" id="3.40.50.300:FF:000412">
    <property type="entry name" value="ADP-ribosylation factor 1"/>
    <property type="match status" value="1"/>
</dbReference>
<name>A0AAN8JYU7_PATCE</name>
<evidence type="ECO:0000256" key="2">
    <source>
        <dbReference type="ARBA" id="ARBA00022741"/>
    </source>
</evidence>
<feature type="binding site" evidence="5">
    <location>
        <position position="46"/>
    </location>
    <ligand>
        <name>Mg(2+)</name>
        <dbReference type="ChEBI" id="CHEBI:18420"/>
    </ligand>
</feature>
<evidence type="ECO:0000313" key="8">
    <source>
        <dbReference type="Proteomes" id="UP001347796"/>
    </source>
</evidence>
<evidence type="ECO:0000256" key="5">
    <source>
        <dbReference type="PIRSR" id="PIRSR606689-2"/>
    </source>
</evidence>
<dbReference type="Proteomes" id="UP001347796">
    <property type="component" value="Unassembled WGS sequence"/>
</dbReference>
<sequence>MGQAMCKNILWKAKEVKILMVGLDAAGKTTILYTLKLGEVVTTIPTIGFNIETVEHKNQSLTVWDVGGRGKARFLYRHYYASTNAVIFVIDSNDHERLDEALEECNTVISETELADCTFLILCNKQDLENAFTVEDVKEKLKSHPSEKVGVFPVVALDRKTLKEPLNWLTDTIANKKTKYLADEAVAQAKEIVKPVFSPSNYFKQSWNYVKSYFP</sequence>
<dbReference type="GO" id="GO:0003924">
    <property type="term" value="F:GTPase activity"/>
    <property type="evidence" value="ECO:0007669"/>
    <property type="project" value="InterPro"/>
</dbReference>
<comment type="caution">
    <text evidence="7">The sequence shown here is derived from an EMBL/GenBank/DDBJ whole genome shotgun (WGS) entry which is preliminary data.</text>
</comment>
<organism evidence="7 8">
    <name type="scientific">Patella caerulea</name>
    <name type="common">Rayed Mediterranean limpet</name>
    <dbReference type="NCBI Taxonomy" id="87958"/>
    <lineage>
        <taxon>Eukaryota</taxon>
        <taxon>Metazoa</taxon>
        <taxon>Spiralia</taxon>
        <taxon>Lophotrochozoa</taxon>
        <taxon>Mollusca</taxon>
        <taxon>Gastropoda</taxon>
        <taxon>Patellogastropoda</taxon>
        <taxon>Patelloidea</taxon>
        <taxon>Patellidae</taxon>
        <taxon>Patella</taxon>
    </lineage>
</organism>
<reference evidence="7 8" key="1">
    <citation type="submission" date="2024-01" db="EMBL/GenBank/DDBJ databases">
        <title>The genome of the rayed Mediterranean limpet Patella caerulea (Linnaeus, 1758).</title>
        <authorList>
            <person name="Anh-Thu Weber A."/>
            <person name="Halstead-Nussloch G."/>
        </authorList>
    </citation>
    <scope>NUCLEOTIDE SEQUENCE [LARGE SCALE GENOMIC DNA]</scope>
    <source>
        <strain evidence="7">AATW-2023a</strain>
        <tissue evidence="7">Whole specimen</tissue>
    </source>
</reference>
<keyword evidence="8" id="KW-1185">Reference proteome</keyword>
<accession>A0AAN8JYU7</accession>